<dbReference type="SUPFAM" id="SSF52540">
    <property type="entry name" value="P-loop containing nucleoside triphosphate hydrolases"/>
    <property type="match status" value="1"/>
</dbReference>
<feature type="coiled-coil region" evidence="1">
    <location>
        <begin position="862"/>
        <end position="952"/>
    </location>
</feature>
<gene>
    <name evidence="3" type="ORF">QS748_02365</name>
</gene>
<feature type="coiled-coil region" evidence="1">
    <location>
        <begin position="1338"/>
        <end position="1383"/>
    </location>
</feature>
<dbReference type="Proteomes" id="UP001178148">
    <property type="component" value="Unassembled WGS sequence"/>
</dbReference>
<name>A0AA90NRT1_9GAMM</name>
<reference evidence="3 4" key="1">
    <citation type="journal article" date="2023" name="bioRxiv">
        <title>An intranuclear bacterial parasite of deep-sea mussels expresses apoptosis inhibitors acquired from its host.</title>
        <authorList>
            <person name="Gonzalez Porras M.A."/>
            <person name="Assie A."/>
            <person name="Tietjen M."/>
            <person name="Violette M."/>
            <person name="Kleiner M."/>
            <person name="Gruber-Vodicka H."/>
            <person name="Dubilier N."/>
            <person name="Leisch N."/>
        </authorList>
    </citation>
    <scope>NUCLEOTIDE SEQUENCE [LARGE SCALE GENOMIC DNA]</scope>
    <source>
        <strain evidence="3">IAP13</strain>
    </source>
</reference>
<feature type="compositionally biased region" description="Polar residues" evidence="2">
    <location>
        <begin position="15"/>
        <end position="27"/>
    </location>
</feature>
<feature type="coiled-coil region" evidence="1">
    <location>
        <begin position="1539"/>
        <end position="1587"/>
    </location>
</feature>
<evidence type="ECO:0000313" key="3">
    <source>
        <dbReference type="EMBL" id="MDP0588097.1"/>
    </source>
</evidence>
<feature type="region of interest" description="Disordered" evidence="2">
    <location>
        <begin position="1"/>
        <end position="27"/>
    </location>
</feature>
<feature type="compositionally biased region" description="Low complexity" evidence="2">
    <location>
        <begin position="1"/>
        <end position="14"/>
    </location>
</feature>
<feature type="coiled-coil region" evidence="1">
    <location>
        <begin position="647"/>
        <end position="691"/>
    </location>
</feature>
<dbReference type="PANTHER" id="PTHR45615:SF80">
    <property type="entry name" value="GRIP DOMAIN-CONTAINING PROTEIN"/>
    <property type="match status" value="1"/>
</dbReference>
<proteinExistence type="predicted"/>
<evidence type="ECO:0000256" key="2">
    <source>
        <dbReference type="SAM" id="MobiDB-lite"/>
    </source>
</evidence>
<feature type="coiled-coil region" evidence="1">
    <location>
        <begin position="454"/>
        <end position="544"/>
    </location>
</feature>
<dbReference type="InterPro" id="IPR027417">
    <property type="entry name" value="P-loop_NTPase"/>
</dbReference>
<keyword evidence="1" id="KW-0175">Coiled coil</keyword>
<feature type="coiled-coil region" evidence="1">
    <location>
        <begin position="384"/>
        <end position="425"/>
    </location>
</feature>
<dbReference type="EMBL" id="JASXSV010000002">
    <property type="protein sequence ID" value="MDP0588097.1"/>
    <property type="molecule type" value="Genomic_DNA"/>
</dbReference>
<comment type="caution">
    <text evidence="3">The sequence shown here is derived from an EMBL/GenBank/DDBJ whole genome shotgun (WGS) entry which is preliminary data.</text>
</comment>
<dbReference type="SUPFAM" id="SSF57997">
    <property type="entry name" value="Tropomyosin"/>
    <property type="match status" value="1"/>
</dbReference>
<feature type="coiled-coil region" evidence="1">
    <location>
        <begin position="1209"/>
        <end position="1313"/>
    </location>
</feature>
<keyword evidence="4" id="KW-1185">Reference proteome</keyword>
<evidence type="ECO:0000313" key="4">
    <source>
        <dbReference type="Proteomes" id="UP001178148"/>
    </source>
</evidence>
<accession>A0AA90NRT1</accession>
<feature type="coiled-coil region" evidence="1">
    <location>
        <begin position="1474"/>
        <end position="1501"/>
    </location>
</feature>
<evidence type="ECO:0000256" key="1">
    <source>
        <dbReference type="SAM" id="Coils"/>
    </source>
</evidence>
<feature type="compositionally biased region" description="Polar residues" evidence="2">
    <location>
        <begin position="3248"/>
        <end position="3269"/>
    </location>
</feature>
<sequence>MNINEKNNRNNIPNSQSLGDNQGNDTPIKTILSEKEIPIDTNSNTVHQKPILTRDTTNHNISHPSITDAQQQIHTLTLQQSQIYSGMHLLHPLLTSHNRLTDVNGLFFQQPNGSPIMIAPMGRNLPAHLIQPFAVLQNNLINNQHRVINSLYQQMTQLQLQIQNRIQHLASMAVQAQLPPAQFRYLLPQPSMQPQPIALEYLIGCIDQPQLSLPDPWLPKPWAIQPESRVITGFPAPHSHWVAGNALLTPTPDQTGFYFQPQPPAPHMVFQNPMLPHAMWINHVNRGLAQQAHNFYRNIQYPIIYPGLVNISHQPLTQYSQPHGLLQGERPDNQLNVLQKQLSEMDQKLTILLKESHNSCNEKILNLKDEIRQLWTHLRGTIPNSSIEIELNNLKKKYDIIVKENTELHLKKAQLQKEIKEIKILLHTGLYEHTLSKAKIFKLESTLHSIRHNYSTILHENEEFQEQIANLQNLLTNLREENTFLQNTNLEKASQSLTLETQMNQMVEKLDSFKNSQEQQTAEITELQKNNLSLKKTIANTEEHNKSTTSTLQACIATLNAEKDVISTEKDSLDIQIQCIQSELQEVHTTLASAKEENKIINDQVTAIETEHKKLQHTTTEKDSKIQELNALIELHTQDQIKSDNEISDLKDTKNRLNDNLLQLTERLEIIDKLETKNKNLEMEIFSIKKHLDESNSKHTTDTADLTEKLRIQVFSNTQATSLQRKLKRNLEETRVALKKVTAENIQIVSRSTELTEKLNIAKRQLETLTQKNQKLKIQMTSLQRSIENIDDKSDTEQLEKLRTELNNLQNALSKASEENNITAQQNSSFMEEINYRKQEHHSQIEEIETLRTQQTSLTIALQQNTNQLNEYRSSLKKHEEMLDHNKDSQTRLKEANDNLKINIKELEDELTNQKEKTADQSSSIEQLKEDNNTLDNTINALQQTITSKETELEKGKDIIDKLTSDQYNAATSLKEAILDVTKNKTYLDEAKKKLDDVTSTLDTANQDYKTSSEKSKELLDKLQQTETLIKQLQSTLSDKEDIIKNYSDNNIAITAQISDQQARIDSLSKELSELHEEQENLKMQNSQYIESLEKASDDLDNITESADNLEKEISHYKTENSKNIEIHAKLESQLKTTTANLDNEKNTVQELKMQELDLNNQIENAKEDITKTEISLQNNVAECDKIKKDLDMANTSLADSSLKSQETCTALTKKIQEQEKQLHEKEADITSLKTKEISLQVKITTLNNEKKQLDNLVGQTTENISTLKKEHSELKQEKTNIENKNKELIDIIKQLHKESEASDKVRDELNEKTINIQKDLDAAIASLKESTSGHKISEQLNLELKQKTLELQQTLDNRGKSRTDLDNEIKHCKNHIEELTKQITTVGTQVQTLQTTATETKIIDEIKTQIIIAIKSDTLDDIHTAIDKITSEISKPTNTNMSEDLNALKDSAKAIAHLLKSKKTSSEEMDATIKNTAEQNNKLDSQIQHLTSKISALEKNIATYTSVIDKINSYDFKNADSCSDLISVIQKQIDFHGKKDLITKLKEINSLIEHLSTEQQGKMKELSALQKQLKEEQNKNAAIKRQIALTTPITPHESGNIDDIDQIIKNIQSQNDNMTGNVAIDTLKRELTPVIIQALNKIARTHRELVVAIQKIEHTTLPKDLTEKTVIDTENLHEHHKLCHQYLLDSSNLKQTIEQTIKDKATSASQDQMPSEKTEISNIASYLSDSVIPPLDKAISQIQKYADDYKTKLDGFEQASVTPLTLAATYKTQFSDHSKSNITSTDEFISMELSHMFSELTKSPGSITPNKSITSFKFTETSRQLLLEIAEQSKSIVSKKITIQNLHEYQVRAENLKKCAHKLRIKNLGTLGRQLPEAFKTQQNNYVDFTLNTIDKTITKTISNNKSTPKDIRLSLFDDTEHPVDVYNTVLNKVSDNDLRLTKDIMKNEDVLTDIIWMVSRQKHTVSSIEKGKSEIYCATKTNNDNNDADAQYCRSTEKMITSICSSHGLTYKPSMSAILITLLDLTLDIKSPVLSILDKRYTAQPGLTKKKDKPRALKFSNLCLGLIDKEHSISANDKLFYRGQPQDKQGLAVKSPHNEELELFAKNKNPYFEANIEANDGTQNIVNGTIKSQGLLGSYLHQSRNVKYKEITTTGEITVADESSKPVLLFKQKTKESKLSVEISGSNKTCDQTLYLTFPNYESPFKETAKNGSLHRNSLPVSDTMSTEVGELVLINNQHFYFKVIENIDNDGNFHILKCTAIGPEKDADQEILDGCIFAYAACIKKRQIKQAEYLMKQAYSAYETRHESSTNKTQNLTDFKKYLTTASANLDKYNCSWLAPIDIDNAVRILQNTTTAKATPYLATHNAYAITPDSVLILQHRANKQYRGTDIITTPLDTQRLPVDFETLQQTYFDAMADKLTHNLTSTTSMINKRKNEIIKFKSSVFPSRRAFTGTIIPVTKNAEVSRSIDSQITKMEQHIQFQKEEYIGYLEDCSRLEISLFEKLPDHLKPCNTEDAKNLLGSNCISEICTRTILAFMVAETGAHGSQVLINDMEKLLADMKQYSVNSTYATIPEVKLTANIINAENCRISCAHHTLHKRLTDISTEQLTAQDIYIRMFESTQKSTLRDYQIETTKKLAKKIQNISQQKTQEPSRTYCQFGTGYGKTTSCMFLLRQASQSNIGGIYIAPEENVANFDIEMSLYARRQNFSYNRIDIKKISEHNDKWYEDTNTLKSILRMVRGKHPSHDHTKKTPASMSTTDLAALIALHTSLSANQKDENFQLLNEIIALLTGTSASNTSNPLIIIDECDSTNNLEAIANDVGNLLDINDITPASVTDNQLKYNAAQQRVIFMSASTNTDFGLLQFTDGTDLDKIMDGSDIVNKDVNTCEQRSERYTLDSDWKLINTKTGQTRVDAAVEKAISTYNNSKDLIFCYPEYNSGNADSETLAKEGIAAFDKVSHSKKITGHLYFKDGHLYRYTKDHPIYGENTGCKLSNADKDEIYSNGGKGFITWMTETRGYTAAQHKDTAFVFCNLFDKSSATVQQTIGRDRNNDPFRHYDGSIIITKNDIENWKYDTSSSTQKTIRDKALAQWNEMESCENTIKKLENTELNKACEHKIIVSLNTSKAVKDSPIASMKESFLAALETQLILWRKNTQIKPHIEELKKYKIAEWEAIILCKQAFMYSRANNDFSKQTISFEHSAFRAKQKAEIQNLFRKEKQLIDMESKKLKIKTDTAIDKILGSLTPSPAPSTSMGSKRSNSTPNLSKDPKEELSLNQSHYANKMKKLIHTLTERSISQTSQGDCNNQDIQSNITENVSDTYAKSNMQQQLKTQLQKLADDINSENIALESCDQQALEAHKAKATCFADTASSELQTLSTNLCSLINILANDATKDNQSVRSKSRILSDPDHDSGLFQMRSIHKNIISYKNTGDFDKFSMNMKHFLQGILITLEMLKLTPVSSLSNCVNFGHICHFLDKIFHFLSTKASADTPASSDENNPYRPHVNHGTSDIVIKTQAGTPTGDLIKVNTQLGEKEKNLTGTNYQRLKFVKKDGTSALDSIVNKALSDNTSKSVQEKINDHKAVGARYNATVEKDKKIKKQIITHISETLVPSMIEKHTKIQTTMAENARKIDQKINSQSKYLIRPLPT</sequence>
<feature type="coiled-coil region" evidence="1">
    <location>
        <begin position="724"/>
        <end position="826"/>
    </location>
</feature>
<protein>
    <submittedName>
        <fullName evidence="3">Uncharacterized protein</fullName>
    </submittedName>
</protein>
<feature type="coiled-coil region" evidence="1">
    <location>
        <begin position="988"/>
        <end position="1176"/>
    </location>
</feature>
<feature type="coiled-coil region" evidence="1">
    <location>
        <begin position="577"/>
        <end position="611"/>
    </location>
</feature>
<feature type="region of interest" description="Disordered" evidence="2">
    <location>
        <begin position="3246"/>
        <end position="3276"/>
    </location>
</feature>
<dbReference type="PANTHER" id="PTHR45615">
    <property type="entry name" value="MYOSIN HEAVY CHAIN, NON-MUSCLE"/>
    <property type="match status" value="1"/>
</dbReference>
<organism evidence="3 4">
    <name type="scientific">Candidatus Endonucleibacter bathymodioli</name>
    <dbReference type="NCBI Taxonomy" id="539814"/>
    <lineage>
        <taxon>Bacteria</taxon>
        <taxon>Pseudomonadati</taxon>
        <taxon>Pseudomonadota</taxon>
        <taxon>Gammaproteobacteria</taxon>
        <taxon>Oceanospirillales</taxon>
        <taxon>Endozoicomonadaceae</taxon>
        <taxon>Candidatus Endonucleibacter</taxon>
    </lineage>
</organism>